<feature type="region of interest" description="Disordered" evidence="1">
    <location>
        <begin position="204"/>
        <end position="231"/>
    </location>
</feature>
<keyword evidence="3" id="KW-1185">Reference proteome</keyword>
<dbReference type="EMBL" id="JBHSBC010000021">
    <property type="protein sequence ID" value="MFC3982655.1"/>
    <property type="molecule type" value="Genomic_DNA"/>
</dbReference>
<evidence type="ECO:0008006" key="4">
    <source>
        <dbReference type="Google" id="ProtNLM"/>
    </source>
</evidence>
<dbReference type="RefSeq" id="WP_386191071.1">
    <property type="nucleotide sequence ID" value="NZ_JBHSBC010000021.1"/>
</dbReference>
<dbReference type="Proteomes" id="UP001595698">
    <property type="component" value="Unassembled WGS sequence"/>
</dbReference>
<comment type="caution">
    <text evidence="2">The sequence shown here is derived from an EMBL/GenBank/DDBJ whole genome shotgun (WGS) entry which is preliminary data.</text>
</comment>
<organism evidence="2 3">
    <name type="scientific">Streptosporangium jomthongense</name>
    <dbReference type="NCBI Taxonomy" id="1193683"/>
    <lineage>
        <taxon>Bacteria</taxon>
        <taxon>Bacillati</taxon>
        <taxon>Actinomycetota</taxon>
        <taxon>Actinomycetes</taxon>
        <taxon>Streptosporangiales</taxon>
        <taxon>Streptosporangiaceae</taxon>
        <taxon>Streptosporangium</taxon>
    </lineage>
</organism>
<gene>
    <name evidence="2" type="ORF">ACFOYY_21110</name>
</gene>
<evidence type="ECO:0000313" key="3">
    <source>
        <dbReference type="Proteomes" id="UP001595698"/>
    </source>
</evidence>
<name>A0ABV8F4U7_9ACTN</name>
<feature type="compositionally biased region" description="Basic and acidic residues" evidence="1">
    <location>
        <begin position="204"/>
        <end position="216"/>
    </location>
</feature>
<accession>A0ABV8F4U7</accession>
<reference evidence="3" key="1">
    <citation type="journal article" date="2019" name="Int. J. Syst. Evol. Microbiol.">
        <title>The Global Catalogue of Microorganisms (GCM) 10K type strain sequencing project: providing services to taxonomists for standard genome sequencing and annotation.</title>
        <authorList>
            <consortium name="The Broad Institute Genomics Platform"/>
            <consortium name="The Broad Institute Genome Sequencing Center for Infectious Disease"/>
            <person name="Wu L."/>
            <person name="Ma J."/>
        </authorList>
    </citation>
    <scope>NUCLEOTIDE SEQUENCE [LARGE SCALE GENOMIC DNA]</scope>
    <source>
        <strain evidence="3">TBRC 7912</strain>
    </source>
</reference>
<proteinExistence type="predicted"/>
<protein>
    <recommendedName>
        <fullName evidence="4">Guanylate cyclase domain-containing protein</fullName>
    </recommendedName>
</protein>
<sequence>MADEREYRLMITSDIENYGDRCDSDQVELQRTLIRLLDMAAGAAGLALLQWKRQPQGDGEFTVLPPETDAPTVLGPFLTALARGIETVNQQDVRRRMRMRVAVHGGPIHVDGAAGSPGRHAVQSGRLVGADSLRAAMGACKDADLGVIISDRIFDDFVGQGYGGPSPEEFRYVHAKSKTNEYRAYIHLPGHNVHRISELDEYDVKSGEKQNDEDQSKGAQHGEITVGRDYYGGAKNTVSGNGVIYTAGRDAFFDRDSRKGRLPDE</sequence>
<evidence type="ECO:0000313" key="2">
    <source>
        <dbReference type="EMBL" id="MFC3982655.1"/>
    </source>
</evidence>
<evidence type="ECO:0000256" key="1">
    <source>
        <dbReference type="SAM" id="MobiDB-lite"/>
    </source>
</evidence>